<dbReference type="GO" id="GO:0031389">
    <property type="term" value="C:Rad17 RFC-like complex"/>
    <property type="evidence" value="ECO:0007669"/>
    <property type="project" value="TreeGrafter"/>
</dbReference>
<dbReference type="GO" id="GO:0004185">
    <property type="term" value="F:serine-type carboxypeptidase activity"/>
    <property type="evidence" value="ECO:0007669"/>
    <property type="project" value="UniProtKB-EC"/>
</dbReference>
<dbReference type="SMART" id="SM00014">
    <property type="entry name" value="acidPPc"/>
    <property type="match status" value="1"/>
</dbReference>
<dbReference type="InterPro" id="IPR001563">
    <property type="entry name" value="Peptidase_S10"/>
</dbReference>
<evidence type="ECO:0000256" key="1">
    <source>
        <dbReference type="ARBA" id="ARBA00004116"/>
    </source>
</evidence>
<evidence type="ECO:0000256" key="18">
    <source>
        <dbReference type="ARBA" id="ARBA00023242"/>
    </source>
</evidence>
<dbReference type="GO" id="GO:0005524">
    <property type="term" value="F:ATP binding"/>
    <property type="evidence" value="ECO:0007669"/>
    <property type="project" value="UniProtKB-KW"/>
</dbReference>
<keyword evidence="18" id="KW-0539">Nucleus</keyword>
<dbReference type="InterPro" id="IPR018202">
    <property type="entry name" value="Ser_caboxypep_ser_AS"/>
</dbReference>
<comment type="subcellular location">
    <subcellularLocation>
        <location evidence="2">Nucleus</location>
    </subcellularLocation>
    <subcellularLocation>
        <location evidence="1">Vacuole</location>
    </subcellularLocation>
</comment>
<dbReference type="GO" id="GO:0031391">
    <property type="term" value="C:Elg1 RFC-like complex"/>
    <property type="evidence" value="ECO:0007669"/>
    <property type="project" value="TreeGrafter"/>
</dbReference>
<feature type="transmembrane region" description="Helical" evidence="22">
    <location>
        <begin position="294"/>
        <end position="316"/>
    </location>
</feature>
<dbReference type="GO" id="GO:0016887">
    <property type="term" value="F:ATP hydrolysis activity"/>
    <property type="evidence" value="ECO:0007669"/>
    <property type="project" value="InterPro"/>
</dbReference>
<comment type="similarity">
    <text evidence="4">Belongs to the peptidase S10 family.</text>
</comment>
<dbReference type="InterPro" id="IPR000326">
    <property type="entry name" value="PAP2/HPO"/>
</dbReference>
<dbReference type="Pfam" id="PF00450">
    <property type="entry name" value="Peptidase_S10"/>
    <property type="match status" value="1"/>
</dbReference>
<dbReference type="Gene3D" id="1.20.272.10">
    <property type="match status" value="1"/>
</dbReference>
<keyword evidence="26" id="KW-1185">Reference proteome</keyword>
<evidence type="ECO:0000256" key="13">
    <source>
        <dbReference type="ARBA" id="ARBA00022801"/>
    </source>
</evidence>
<dbReference type="InterPro" id="IPR003959">
    <property type="entry name" value="ATPase_AAA_core"/>
</dbReference>
<dbReference type="Pfam" id="PF00004">
    <property type="entry name" value="AAA"/>
    <property type="match status" value="1"/>
</dbReference>
<evidence type="ECO:0000256" key="8">
    <source>
        <dbReference type="ARBA" id="ARBA00022645"/>
    </source>
</evidence>
<evidence type="ECO:0000256" key="15">
    <source>
        <dbReference type="ARBA" id="ARBA00023145"/>
    </source>
</evidence>
<keyword evidence="22" id="KW-0812">Transmembrane</keyword>
<dbReference type="GO" id="GO:0000328">
    <property type="term" value="C:fungal-type vacuole lumen"/>
    <property type="evidence" value="ECO:0007669"/>
    <property type="project" value="UniProtKB-ARBA"/>
</dbReference>
<keyword evidence="8" id="KW-0121">Carboxypeptidase</keyword>
<dbReference type="SUPFAM" id="SSF53474">
    <property type="entry name" value="alpha/beta-Hydrolases"/>
    <property type="match status" value="1"/>
</dbReference>
<feature type="domain" description="Phosphatidic acid phosphatase type 2/haloperoxidase" evidence="23">
    <location>
        <begin position="92"/>
        <end position="212"/>
    </location>
</feature>
<keyword evidence="10" id="KW-0235">DNA replication</keyword>
<dbReference type="Gene3D" id="1.10.8.60">
    <property type="match status" value="1"/>
</dbReference>
<dbReference type="Gene3D" id="1.10.287.410">
    <property type="match status" value="1"/>
</dbReference>
<feature type="transmembrane region" description="Helical" evidence="22">
    <location>
        <begin position="253"/>
        <end position="274"/>
    </location>
</feature>
<gene>
    <name evidence="25" type="ORF">L249_6149</name>
</gene>
<evidence type="ECO:0000256" key="17">
    <source>
        <dbReference type="ARBA" id="ARBA00023180"/>
    </source>
</evidence>
<keyword evidence="13" id="KW-0378">Hydrolase</keyword>
<keyword evidence="9" id="KW-0645">Protease</keyword>
<evidence type="ECO:0000256" key="6">
    <source>
        <dbReference type="ARBA" id="ARBA00021334"/>
    </source>
</evidence>
<feature type="transmembrane region" description="Helical" evidence="22">
    <location>
        <begin position="62"/>
        <end position="87"/>
    </location>
</feature>
<keyword evidence="17" id="KW-0325">Glycoprotein</keyword>
<comment type="function">
    <text evidence="19">Vacuolar carboxypeptidase involved in degradation of small peptides. Digests preferentially peptides containing an aliphatic or hydrophobic residue in P1' position, as well as methionine, leucine or phenylalanine in P1 position of ester substrate.</text>
</comment>
<dbReference type="EMBL" id="LKCN02000004">
    <property type="protein sequence ID" value="RCI14441.1"/>
    <property type="molecule type" value="Genomic_DNA"/>
</dbReference>
<dbReference type="FunFam" id="1.10.8.60:FF:000028">
    <property type="entry name" value="Replication factor C subunit 5"/>
    <property type="match status" value="1"/>
</dbReference>
<dbReference type="FunFam" id="3.40.50.300:FF:000129">
    <property type="entry name" value="Replication factor C subunit 5"/>
    <property type="match status" value="1"/>
</dbReference>
<organism evidence="25 26">
    <name type="scientific">Ophiocordyceps polyrhachis-furcata BCC 54312</name>
    <dbReference type="NCBI Taxonomy" id="1330021"/>
    <lineage>
        <taxon>Eukaryota</taxon>
        <taxon>Fungi</taxon>
        <taxon>Dikarya</taxon>
        <taxon>Ascomycota</taxon>
        <taxon>Pezizomycotina</taxon>
        <taxon>Sordariomycetes</taxon>
        <taxon>Hypocreomycetidae</taxon>
        <taxon>Hypocreales</taxon>
        <taxon>Ophiocordycipitaceae</taxon>
        <taxon>Ophiocordyceps</taxon>
    </lineage>
</organism>
<dbReference type="InterPro" id="IPR050238">
    <property type="entry name" value="DNA_Rep/Repair_Clamp_Loader"/>
</dbReference>
<accession>A0A367LJ48</accession>
<dbReference type="Gene3D" id="1.20.144.10">
    <property type="entry name" value="Phosphatidic acid phosphatase type 2/haloperoxidase"/>
    <property type="match status" value="1"/>
</dbReference>
<dbReference type="GO" id="GO:0003689">
    <property type="term" value="F:DNA clamp loader activity"/>
    <property type="evidence" value="ECO:0007669"/>
    <property type="project" value="TreeGrafter"/>
</dbReference>
<keyword evidence="14" id="KW-0067">ATP-binding</keyword>
<evidence type="ECO:0000256" key="12">
    <source>
        <dbReference type="ARBA" id="ARBA00022741"/>
    </source>
</evidence>
<evidence type="ECO:0000256" key="19">
    <source>
        <dbReference type="ARBA" id="ARBA00025622"/>
    </source>
</evidence>
<feature type="transmembrane region" description="Helical" evidence="22">
    <location>
        <begin position="221"/>
        <end position="241"/>
    </location>
</feature>
<dbReference type="CDD" id="cd18140">
    <property type="entry name" value="HLD_clamp_RFC"/>
    <property type="match status" value="1"/>
</dbReference>
<dbReference type="CDD" id="cd03388">
    <property type="entry name" value="PAP2_SPPase1"/>
    <property type="match status" value="1"/>
</dbReference>
<sequence>MSVDRPPQDVPDAGLRSLDHYKRALPPWRYALRQRLLPVIRWETPYLAWMQDKLRTPALDSYFAITANLGTHTFFMIGLPLLFWCGYTSFGKGLVHILALGVFWTGFTKDLFSLPRPLSPPLHRITMSGSAALEYGFPSTHSANAVSVAVYALLILRSPENTLSATTKPLLEALSYFYAASIVFGRLYCGMHGFLDVVVGSLMGAAISWLEFNYGPPLDAYMHASSWLAPLLAGIVIVVLVRIHPEPADDCPCFDDSVAFAGVLIGLELGTWSFGKIPGDPWKTHAYGDNAIDVAPLGWGGNLARLGFGIFVIFLWRETMKPALLQSLPYLFRGLEQVGWNLPRRFFMSASEYKSVPPGSRLDTLFPKASDFPRMVESIRHPTTRGRAVSIGPQSAADAYETLAYRERRRRESIGSNQGPADPRPNMSLLFGPVDDDRSGKVAQASGAEKPSPYEHHLPWCDGEAVSSPVDDVQQELGETEMFLHLVRPRVRYDVEVVTKLVVYAGIAGLATACIPIMLEVVGLGTNQVQVQPSFLSGVRYDAVAAREVKPRPDDFWDHVLHSSEVGHLSRRDAGDNLTSYTLRSKENDPAKLGVDSVKQYSGYLDDEANDKHLFYWFFESRNKPESDPVVLWLNGGPGCSSMVGLFTELGPSTVPKKDLKPERNPFSWNANASMLFLDQPVNTGFSYSKNEVDTTAAASRDVYALLSLFFHQYPQYAERDFHISGESYAGHYIPIIAKDMLAKPESGIKLKSILIGNGLTDPLTQYRFYRPMACGDGGYPSVLDNKTCEAMDKALPECEELIKVCYEGEDREKCSNATNTCNDSVLGVYDASNRSPYDVRKGANEGDAEFSVQFLNSPDVMEALGSEVDSFRTCNMRINGEFVSAGDWMLPIHRSVPKILEKMPVLIYAGDADFICNWLGNRAWVRALEWPGHKEFNEAKEKPLTVDDRAYGDVRGARNLTFMRIFEAGHMVPGDQPKGSLDFFNRWLHAPGRREKKGFHLAMADFDDDMDVDDGPAPSSDIVFSSETTKGKRTAANLPVEAEDSLPWVEKYRPATLEDVSGHGDILATINKFVDSNRLPHLLLYGPPGTGKTSTILALARRIYGAANMRQMVLELNASDDRGIDVVREQIKTFASTKQIFSIGGGSARTSGFKLIILDEADAMTNTAQMALRRIMEKYTVNTRFCIIANYSHKLSPALLSRCTRFRFSPLAEPDIRALVDRVVEEEKVKIGAEAVDALVTLSKGDMRRALNVLQACHASSTPLRPKNAPKVPESEIRRETITTETIYNCIAAPPPDAIKQIMATLLETSDVTSCLMTVNSLKVTRGLALADIIAALAEQLMKLEVKAEVLVSWLDALSEIEHRVASGGSEMVQTGAVVGAVRSGVELMGRAQDRKRAGGDGVDEPQRRPWLDAGWLYEAAT</sequence>
<feature type="transmembrane region" description="Helical" evidence="22">
    <location>
        <begin position="497"/>
        <end position="519"/>
    </location>
</feature>
<dbReference type="SUPFAM" id="SSF48019">
    <property type="entry name" value="post-AAA+ oligomerization domain-like"/>
    <property type="match status" value="1"/>
</dbReference>
<dbReference type="SUPFAM" id="SSF48317">
    <property type="entry name" value="Acid phosphatase/Vanadium-dependent haloperoxidase"/>
    <property type="match status" value="1"/>
</dbReference>
<dbReference type="GO" id="GO:0006281">
    <property type="term" value="P:DNA repair"/>
    <property type="evidence" value="ECO:0007669"/>
    <property type="project" value="TreeGrafter"/>
</dbReference>
<dbReference type="GO" id="GO:0003677">
    <property type="term" value="F:DNA binding"/>
    <property type="evidence" value="ECO:0007669"/>
    <property type="project" value="InterPro"/>
</dbReference>
<comment type="similarity">
    <text evidence="3">Belongs to the activator 1 small subunits family.</text>
</comment>
<evidence type="ECO:0000313" key="26">
    <source>
        <dbReference type="Proteomes" id="UP000253664"/>
    </source>
</evidence>
<dbReference type="Pfam" id="PF01569">
    <property type="entry name" value="PAP2"/>
    <property type="match status" value="1"/>
</dbReference>
<evidence type="ECO:0000256" key="22">
    <source>
        <dbReference type="SAM" id="Phobius"/>
    </source>
</evidence>
<feature type="domain" description="AAA+ ATPase" evidence="24">
    <location>
        <begin position="1079"/>
        <end position="1215"/>
    </location>
</feature>
<dbReference type="Pfam" id="PF08542">
    <property type="entry name" value="Rep_fac_C"/>
    <property type="match status" value="1"/>
</dbReference>
<dbReference type="PROSITE" id="PS00131">
    <property type="entry name" value="CARBOXYPEPT_SER_SER"/>
    <property type="match status" value="1"/>
</dbReference>
<dbReference type="GO" id="GO:0005663">
    <property type="term" value="C:DNA replication factor C complex"/>
    <property type="evidence" value="ECO:0007669"/>
    <property type="project" value="TreeGrafter"/>
</dbReference>
<dbReference type="PANTHER" id="PTHR11669:SF9">
    <property type="entry name" value="REPLICATION FACTOR C SUBUNIT 5"/>
    <property type="match status" value="1"/>
</dbReference>
<evidence type="ECO:0000313" key="25">
    <source>
        <dbReference type="EMBL" id="RCI14441.1"/>
    </source>
</evidence>
<comment type="caution">
    <text evidence="25">The sequence shown here is derived from an EMBL/GenBank/DDBJ whole genome shotgun (WGS) entry which is preliminary data.</text>
</comment>
<evidence type="ECO:0000256" key="10">
    <source>
        <dbReference type="ARBA" id="ARBA00022705"/>
    </source>
</evidence>
<dbReference type="SUPFAM" id="SSF52540">
    <property type="entry name" value="P-loop containing nucleoside triphosphate hydrolases"/>
    <property type="match status" value="1"/>
</dbReference>
<keyword evidence="12" id="KW-0547">Nucleotide-binding</keyword>
<dbReference type="Gene3D" id="3.40.50.300">
    <property type="entry name" value="P-loop containing nucleotide triphosphate hydrolases"/>
    <property type="match status" value="1"/>
</dbReference>
<dbReference type="GO" id="GO:0031390">
    <property type="term" value="C:Ctf18 RFC-like complex"/>
    <property type="evidence" value="ECO:0007669"/>
    <property type="project" value="TreeGrafter"/>
</dbReference>
<dbReference type="InterPro" id="IPR029058">
    <property type="entry name" value="AB_hydrolase_fold"/>
</dbReference>
<dbReference type="InterPro" id="IPR036938">
    <property type="entry name" value="PAP2/HPO_sf"/>
</dbReference>
<comment type="catalytic activity">
    <reaction evidence="20">
        <text>Release of a C-terminal amino acid with broad specificity.</text>
        <dbReference type="EC" id="3.4.16.5"/>
    </reaction>
</comment>
<evidence type="ECO:0000256" key="9">
    <source>
        <dbReference type="ARBA" id="ARBA00022670"/>
    </source>
</evidence>
<evidence type="ECO:0000256" key="16">
    <source>
        <dbReference type="ARBA" id="ARBA00023157"/>
    </source>
</evidence>
<dbReference type="GO" id="GO:0006508">
    <property type="term" value="P:proteolysis"/>
    <property type="evidence" value="ECO:0007669"/>
    <property type="project" value="UniProtKB-KW"/>
</dbReference>
<evidence type="ECO:0000256" key="2">
    <source>
        <dbReference type="ARBA" id="ARBA00004123"/>
    </source>
</evidence>
<dbReference type="Proteomes" id="UP000253664">
    <property type="component" value="Unassembled WGS sequence"/>
</dbReference>
<dbReference type="FunFam" id="1.20.272.10:FF:000004">
    <property type="entry name" value="Replication factor C subunit 5"/>
    <property type="match status" value="1"/>
</dbReference>
<name>A0A367LJ48_9HYPO</name>
<evidence type="ECO:0000259" key="23">
    <source>
        <dbReference type="SMART" id="SM00014"/>
    </source>
</evidence>
<evidence type="ECO:0000259" key="24">
    <source>
        <dbReference type="SMART" id="SM00382"/>
    </source>
</evidence>
<dbReference type="InterPro" id="IPR047854">
    <property type="entry name" value="RFC_lid"/>
</dbReference>
<dbReference type="SMART" id="SM00382">
    <property type="entry name" value="AAA"/>
    <property type="match status" value="1"/>
</dbReference>
<dbReference type="EC" id="3.4.16.5" evidence="5"/>
<dbReference type="InterPro" id="IPR008921">
    <property type="entry name" value="DNA_pol3_clamp-load_cplx_C"/>
</dbReference>
<keyword evidence="22" id="KW-1133">Transmembrane helix</keyword>
<dbReference type="OrthoDB" id="301434at2759"/>
<evidence type="ECO:0000256" key="5">
    <source>
        <dbReference type="ARBA" id="ARBA00012446"/>
    </source>
</evidence>
<dbReference type="InterPro" id="IPR013748">
    <property type="entry name" value="Rep_factorC_C"/>
</dbReference>
<proteinExistence type="inferred from homology"/>
<dbReference type="PRINTS" id="PR00724">
    <property type="entry name" value="CRBOXYPTASEC"/>
</dbReference>
<evidence type="ECO:0000256" key="14">
    <source>
        <dbReference type="ARBA" id="ARBA00022840"/>
    </source>
</evidence>
<dbReference type="STRING" id="1330021.A0A367LJ48"/>
<keyword evidence="15" id="KW-0865">Zymogen</keyword>
<reference evidence="25 26" key="1">
    <citation type="journal article" date="2015" name="BMC Genomics">
        <title>Insights from the genome of Ophiocordyceps polyrhachis-furcata to pathogenicity and host specificity in insect fungi.</title>
        <authorList>
            <person name="Wichadakul D."/>
            <person name="Kobmoo N."/>
            <person name="Ingsriswang S."/>
            <person name="Tangphatsornruang S."/>
            <person name="Chantasingh D."/>
            <person name="Luangsa-ard J.J."/>
            <person name="Eurwilaichitr L."/>
        </authorList>
    </citation>
    <scope>NUCLEOTIDE SEQUENCE [LARGE SCALE GENOMIC DNA]</scope>
    <source>
        <strain evidence="25 26">BCC 54312</strain>
    </source>
</reference>
<keyword evidence="7" id="KW-0926">Vacuole</keyword>
<dbReference type="GO" id="GO:0006271">
    <property type="term" value="P:DNA strand elongation involved in DNA replication"/>
    <property type="evidence" value="ECO:0007669"/>
    <property type="project" value="UniProtKB-ARBA"/>
</dbReference>
<evidence type="ECO:0000256" key="21">
    <source>
        <dbReference type="ARBA" id="ARBA00070184"/>
    </source>
</evidence>
<evidence type="ECO:0000256" key="7">
    <source>
        <dbReference type="ARBA" id="ARBA00022554"/>
    </source>
</evidence>
<dbReference type="FunFam" id="1.10.287.410:FF:000001">
    <property type="entry name" value="Carboxypeptidase Y"/>
    <property type="match status" value="1"/>
</dbReference>
<dbReference type="PANTHER" id="PTHR11669">
    <property type="entry name" value="REPLICATION FACTOR C / DNA POLYMERASE III GAMMA-TAU SUBUNIT"/>
    <property type="match status" value="1"/>
</dbReference>
<keyword evidence="22" id="KW-0472">Membrane</keyword>
<dbReference type="CDD" id="cd00009">
    <property type="entry name" value="AAA"/>
    <property type="match status" value="1"/>
</dbReference>
<evidence type="ECO:0000256" key="11">
    <source>
        <dbReference type="ARBA" id="ARBA00022729"/>
    </source>
</evidence>
<evidence type="ECO:0000256" key="20">
    <source>
        <dbReference type="ARBA" id="ARBA00052076"/>
    </source>
</evidence>
<evidence type="ECO:0000256" key="4">
    <source>
        <dbReference type="ARBA" id="ARBA00009431"/>
    </source>
</evidence>
<keyword evidence="16" id="KW-1015">Disulfide bond</keyword>
<keyword evidence="11" id="KW-0732">Signal</keyword>
<dbReference type="Gene3D" id="3.40.50.1820">
    <property type="entry name" value="alpha/beta hydrolase"/>
    <property type="match status" value="1"/>
</dbReference>
<dbReference type="InterPro" id="IPR003593">
    <property type="entry name" value="AAA+_ATPase"/>
</dbReference>
<dbReference type="InterPro" id="IPR027417">
    <property type="entry name" value="P-loop_NTPase"/>
</dbReference>
<evidence type="ECO:0000256" key="3">
    <source>
        <dbReference type="ARBA" id="ARBA00005378"/>
    </source>
</evidence>
<feature type="transmembrane region" description="Helical" evidence="22">
    <location>
        <begin position="176"/>
        <end position="209"/>
    </location>
</feature>
<protein>
    <recommendedName>
        <fullName evidence="6">Carboxypeptidase Y homolog A</fullName>
        <ecNumber evidence="5">3.4.16.5</ecNumber>
    </recommendedName>
    <alternativeName>
        <fullName evidence="21">Replication factor C subunit 3</fullName>
    </alternativeName>
</protein>